<dbReference type="Pfam" id="PF04851">
    <property type="entry name" value="ResIII"/>
    <property type="match status" value="1"/>
</dbReference>
<name>S3MDY2_9SPIR</name>
<dbReference type="InterPro" id="IPR006935">
    <property type="entry name" value="Helicase/UvrB_N"/>
</dbReference>
<accession>S3MDY2</accession>
<dbReference type="PANTHER" id="PTHR47396:SF1">
    <property type="entry name" value="ATP-DEPENDENT HELICASE IRC3-RELATED"/>
    <property type="match status" value="1"/>
</dbReference>
<dbReference type="GeneID" id="301461270"/>
<dbReference type="GO" id="GO:0005524">
    <property type="term" value="F:ATP binding"/>
    <property type="evidence" value="ECO:0007669"/>
    <property type="project" value="InterPro"/>
</dbReference>
<dbReference type="PROSITE" id="PS51192">
    <property type="entry name" value="HELICASE_ATP_BIND_1"/>
    <property type="match status" value="1"/>
</dbReference>
<dbReference type="InterPro" id="IPR029063">
    <property type="entry name" value="SAM-dependent_MTases_sf"/>
</dbReference>
<dbReference type="RefSeq" id="WP_016518546.1">
    <property type="nucleotide sequence ID" value="NZ_KE332512.1"/>
</dbReference>
<dbReference type="GO" id="GO:0005829">
    <property type="term" value="C:cytosol"/>
    <property type="evidence" value="ECO:0007669"/>
    <property type="project" value="TreeGrafter"/>
</dbReference>
<keyword evidence="3" id="KW-1185">Reference proteome</keyword>
<dbReference type="EMBL" id="ATFC01000007">
    <property type="protein sequence ID" value="EPF47269.1"/>
    <property type="molecule type" value="Genomic_DNA"/>
</dbReference>
<organism evidence="2 3">
    <name type="scientific">Treponema vincentii F0403</name>
    <dbReference type="NCBI Taxonomy" id="1125702"/>
    <lineage>
        <taxon>Bacteria</taxon>
        <taxon>Pseudomonadati</taxon>
        <taxon>Spirochaetota</taxon>
        <taxon>Spirochaetia</taxon>
        <taxon>Spirochaetales</taxon>
        <taxon>Treponemataceae</taxon>
        <taxon>Treponema</taxon>
    </lineage>
</organism>
<dbReference type="InterPro" id="IPR050742">
    <property type="entry name" value="Helicase_Restrict-Modif_Enz"/>
</dbReference>
<dbReference type="GO" id="GO:0003677">
    <property type="term" value="F:DNA binding"/>
    <property type="evidence" value="ECO:0007669"/>
    <property type="project" value="InterPro"/>
</dbReference>
<dbReference type="Gene3D" id="3.40.50.150">
    <property type="entry name" value="Vaccinia Virus protein VP39"/>
    <property type="match status" value="1"/>
</dbReference>
<reference evidence="2 3" key="1">
    <citation type="submission" date="2013-04" db="EMBL/GenBank/DDBJ databases">
        <title>The Genome Sequence of Treponema vincentii F0403.</title>
        <authorList>
            <consortium name="The Broad Institute Genomics Platform"/>
            <person name="Earl A."/>
            <person name="Ward D."/>
            <person name="Feldgarden M."/>
            <person name="Gevers D."/>
            <person name="Leonetti C."/>
            <person name="Izard J."/>
            <person name="Walker B."/>
            <person name="Young S."/>
            <person name="Zeng Q."/>
            <person name="Gargeya S."/>
            <person name="Fitzgerald M."/>
            <person name="Haas B."/>
            <person name="Abouelleil A."/>
            <person name="Allen A.W."/>
            <person name="Alvarado L."/>
            <person name="Arachchi H.M."/>
            <person name="Berlin A.M."/>
            <person name="Chapman S.B."/>
            <person name="Gainer-Dewar J."/>
            <person name="Goldberg J."/>
            <person name="Griggs A."/>
            <person name="Gujja S."/>
            <person name="Hansen M."/>
            <person name="Howarth C."/>
            <person name="Imamovic A."/>
            <person name="Ireland A."/>
            <person name="Larimer J."/>
            <person name="McCowan C."/>
            <person name="Murphy C."/>
            <person name="Pearson M."/>
            <person name="Poon T.W."/>
            <person name="Priest M."/>
            <person name="Roberts A."/>
            <person name="Saif S."/>
            <person name="Shea T."/>
            <person name="Sisk P."/>
            <person name="Sykes S."/>
            <person name="Wortman J."/>
            <person name="Nusbaum C."/>
            <person name="Birren B."/>
        </authorList>
    </citation>
    <scope>NUCLEOTIDE SEQUENCE [LARGE SCALE GENOMIC DNA]</scope>
    <source>
        <strain evidence="2 3">F0403</strain>
    </source>
</reference>
<dbReference type="InterPro" id="IPR014001">
    <property type="entry name" value="Helicase_ATP-bd"/>
</dbReference>
<dbReference type="SUPFAM" id="SSF52540">
    <property type="entry name" value="P-loop containing nucleoside triphosphate hydrolases"/>
    <property type="match status" value="1"/>
</dbReference>
<dbReference type="Pfam" id="PF07669">
    <property type="entry name" value="Eco57I"/>
    <property type="match status" value="1"/>
</dbReference>
<dbReference type="Proteomes" id="UP000014605">
    <property type="component" value="Unassembled WGS sequence"/>
</dbReference>
<gene>
    <name evidence="2" type="ORF">HMPREF1222_01093</name>
</gene>
<dbReference type="SMART" id="SM00487">
    <property type="entry name" value="DEXDc"/>
    <property type="match status" value="1"/>
</dbReference>
<dbReference type="PANTHER" id="PTHR47396">
    <property type="entry name" value="TYPE I RESTRICTION ENZYME ECOKI R PROTEIN"/>
    <property type="match status" value="1"/>
</dbReference>
<dbReference type="InterPro" id="IPR027417">
    <property type="entry name" value="P-loop_NTPase"/>
</dbReference>
<dbReference type="GO" id="GO:0009007">
    <property type="term" value="F:site-specific DNA-methyltransferase (adenine-specific) activity"/>
    <property type="evidence" value="ECO:0007669"/>
    <property type="project" value="UniProtKB-EC"/>
</dbReference>
<dbReference type="GO" id="GO:0032259">
    <property type="term" value="P:methylation"/>
    <property type="evidence" value="ECO:0007669"/>
    <property type="project" value="InterPro"/>
</dbReference>
<evidence type="ECO:0000313" key="3">
    <source>
        <dbReference type="Proteomes" id="UP000014605"/>
    </source>
</evidence>
<dbReference type="HOGENOM" id="CLU_005929_0_0_12"/>
<sequence length="1346" mass="154643">MATFKQTFEPKLIYVYRINDSAHDGILKVGEASCAEAGMQYFALQPNSKMLNDAAKERIRHQTQTAGVSFELLYTEITAYQSGKELKVFQDHEIHNILKRSGIKQKSFATDSNGHKANEWFYTDLETVKKAIAAAKGERTSLNASEISKDKSPIQFRPEQQEAIDKTIKQFKKKNSGNQMLWNAKMRFGKTLTALQVIKEMNFYRTLILTHRPVVDKGWFEDYAKIFYDRNDFYYFSKNNGGDVSDESNFHEMVKSTQKNGLTDYHFIYFASIQDMRGSEIVGGKFDKNEEIFDVDWDLIIIDEAHEGTQTELGKNVIAKCRKPDTKILHLSGTPFNLMDDFKEDEIYTWDYIMEQRAKAEWESIHQGDPNPYACLPKLNIFTYNLGALYPEYADADIAFNFREFFRVDENGDFIHESNVKQFLNLLTKEDKDSNYPYSTREYRENFRHSLWVIPGVKEARALSKLLQKHPIFSQFGIVNVAGDGDEEVDSSDALAAVEKAMGKHPEETYTITLSCGRLTTGVSVKPWTACFMLAGTYSTAASTYMQTIFRVQTPAIIGGKQKEECFVFDFAPDRTLKVIAETAKISSKAGHTSESDREILGEFINFCPIIGFEGSKMIDYDTSKMLEQLKKVYVERVVRNGFEDGYLYNNDLLKLDAVELKEFEGLKKIIGTTKAMAKTGEIDINSLGFTEEEFEQLNDSKKKLNEKRELDPKEQALREKRAEAKKNRDAAVSILRGISIRMPLLIYGAELNKNLDGSDNEAELTIDNFTALVDDISWAEFMPVGVTKDVFNSFKKYYDPDVFHAAGKRIREMARAADNLCIEERIERIGTIFNTFRNPDKETVLTPWRVVNMHMTDCLGGWRFYDEKYENPITEPVFVEQAEVTENVYKKNSKILEINSKSGLYALYCAYSVYRTRAKFELGAKPTRAMEKELWDKVLDENIYVICRTPMAKGITRRTLAGFTGAKVNSHSFDDLVMQLKHKPDSFISKVLNPGFWKKEGTANMKFDAIVGNPPYQETLQGSSDTPIYHYFYDAAFKLSNLVTLITPARFLFKAGKTPKEWNEKILNDEHFKAVKYFQISDDVFPRTDIKGGVCITLRDESKIFGKIGLFSNYPELNSILDKVLTHEDFKTLKDLVYAPESYRLSKKLHEMHSDVKDLLSSGHMFDVTTNIFEKLNEFFFDEKPSDKKEYIKIYGRFNNERVFKFICKDFIDEHENLYKWKVFVPKSNGSGAIGEVLSTPIVGEPIVGHTQTFISIGKFETEFEATSLLKYIKSKFARTLLGTLKATQDNKKETWANVPLQDFTENSGIDWEKSVHEIDQQLYKKYGLEKNEIEFIEKMIKTME</sequence>
<dbReference type="PROSITE" id="PS00092">
    <property type="entry name" value="N6_MTASE"/>
    <property type="match status" value="1"/>
</dbReference>
<comment type="caution">
    <text evidence="2">The sequence shown here is derived from an EMBL/GenBank/DDBJ whole genome shotgun (WGS) entry which is preliminary data.</text>
</comment>
<dbReference type="InterPro" id="IPR002052">
    <property type="entry name" value="DNA_methylase_N6_adenine_CS"/>
</dbReference>
<dbReference type="GO" id="GO:0016787">
    <property type="term" value="F:hydrolase activity"/>
    <property type="evidence" value="ECO:0007669"/>
    <property type="project" value="InterPro"/>
</dbReference>
<dbReference type="PATRIC" id="fig|1125702.3.peg.1133"/>
<proteinExistence type="predicted"/>
<evidence type="ECO:0000313" key="2">
    <source>
        <dbReference type="EMBL" id="EPF47269.1"/>
    </source>
</evidence>
<dbReference type="Gene3D" id="3.40.50.300">
    <property type="entry name" value="P-loop containing nucleotide triphosphate hydrolases"/>
    <property type="match status" value="1"/>
</dbReference>
<feature type="domain" description="Helicase ATP-binding" evidence="1">
    <location>
        <begin position="171"/>
        <end position="353"/>
    </location>
</feature>
<protein>
    <recommendedName>
        <fullName evidence="1">Helicase ATP-binding domain-containing protein</fullName>
    </recommendedName>
</protein>
<dbReference type="GO" id="GO:0006304">
    <property type="term" value="P:DNA modification"/>
    <property type="evidence" value="ECO:0007669"/>
    <property type="project" value="InterPro"/>
</dbReference>
<evidence type="ECO:0000259" key="1">
    <source>
        <dbReference type="PROSITE" id="PS51192"/>
    </source>
</evidence>
<dbReference type="SUPFAM" id="SSF53335">
    <property type="entry name" value="S-adenosyl-L-methionine-dependent methyltransferases"/>
    <property type="match status" value="1"/>
</dbReference>
<dbReference type="InterPro" id="IPR011639">
    <property type="entry name" value="MethylTrfase_TaqI-like_dom"/>
</dbReference>